<organism evidence="8">
    <name type="scientific">Clastoptera arizonana</name>
    <name type="common">Arizona spittle bug</name>
    <dbReference type="NCBI Taxonomy" id="38151"/>
    <lineage>
        <taxon>Eukaryota</taxon>
        <taxon>Metazoa</taxon>
        <taxon>Ecdysozoa</taxon>
        <taxon>Arthropoda</taxon>
        <taxon>Hexapoda</taxon>
        <taxon>Insecta</taxon>
        <taxon>Pterygota</taxon>
        <taxon>Neoptera</taxon>
        <taxon>Paraneoptera</taxon>
        <taxon>Hemiptera</taxon>
        <taxon>Auchenorrhyncha</taxon>
        <taxon>Cercopoidea</taxon>
        <taxon>Clastopteridae</taxon>
        <taxon>Clastoptera</taxon>
    </lineage>
</organism>
<feature type="domain" description="DNA mismatch repair proteins mutS family" evidence="7">
    <location>
        <begin position="786"/>
        <end position="802"/>
    </location>
</feature>
<evidence type="ECO:0000313" key="8">
    <source>
        <dbReference type="EMBL" id="JAS12642.1"/>
    </source>
</evidence>
<keyword evidence="5" id="KW-0469">Meiosis</keyword>
<name>A0A1B6CGY8_9HEMI</name>
<gene>
    <name evidence="8" type="ORF">g.38853</name>
</gene>
<sequence>MVKMNVTHTNLSQNRGQWKKGTKKNAPVFNIYRIGTLPSKPTNNSAQHISIDTNSSVNRTASIVDRGTLLATAERTNSSSNMTSNAVFATPVNTPLRKGSSNTHSYLGESLLTPKQKMSSETNSNRTSNRVGLKRVSHCLAPPSIINKKTRSSSGSGIHPWITPSSSRTPRTPRSGLNFEKSDHYVIVAITEGRGIARGEVGLAALDMKHPYLVLCQISDSQTYSNTMIKINVLDTCELLVPNTFVEGQAMTKLMELINSGFPSITITTVQRQHFSDKTGLSQVRNLCLNQYSSVELVVSRKFYALSAAAALIKYVEFEKNVFFAPKSLKIVYQSATDIMNIDVETAQRLELVLSYGSNEINGSLFGILNHCSTISGYRLLRANILQPPTTLPQIEKRLNSVTELAQNPMLLHSLQSTLIKFKEVEQLLWMCVQTSNSKNDLMATESQMNFILLLKTTMENISVLKDCLQDTQTSFFHEVLKDLADEKFETILNSINEVINEDARVTKGHLASQLQRCFAVKSGINGLLDVTRAAYSDLANNVYETVKAMAEEYGLPLRVNKTGNKGFHVVLNLGPNKQFSSVDLPPIFIQVNRSKNSVSFTTEEINFLNLRLKVLLQEIQTISNVILFKLIQNLRQHISCLYKLCENIAELDLIMSFAQISSSENFVRPSFGEVLKLTDSRHPILDFICPNSPVGNDVFASKDENFCLITGPNMGGKSVYIRQVALLQIMAQVGCYVPATSAEFRITNWLFSRIGFDDSIVHNTSSFMLEMKEMQYISQNIGKNSLVIIDELGRSTSAEEGTAIAWAFCEHLLQSRAFTFFTTHFLFLTKLQDLYKNVKNYYMKADEKFEGEHCRLLYTYKIQPGVNKITNYGLKLAKLSSMPPSIIKVAEEFVEKLNLQPKFQAVIECTENYDLTEELMNKCKDLKKNGHLSLRNIHAIIIGSDVTNMEQNSSSGCNEVLNDEINESIDLSDEEAISTCTGPESCISSIQQDDCNQNMINFNENIINSDVTNDNEEVQNEDEISHSYQHSKSQEIDINQEISVAPQTQNGTQGSLSEQRKTPKQKNDNETQNQSLSQQQIQRVSPEQGISQKTPNQNFFNYQQKETLNLLTNGKIQITNQDSSILRQHQRVTPQLSSSKQTQEDDQDLFSNKQRTTKDEILKYQTKLQNIDSSVHQQVQHNGVSVHKQIQIVSPSLSISKQIPTGRGDLCDNYQNKTPNKAFFHQIQIQDTTFHQHLQSLSPNFSTFQQTQNNNRDFSNHHQNKTAINITDYHMQNKDSYLHQKIQNSTPNLSISQPNKTDNQDYFNIYQEKTQNKSIYHEESLHQQAVSPIFQQTHRRSQEFYNQQRETSNQQNLREIQHQNLIVGPTFQRRTYNSFNEQPKQINSQESHTHPLIQRVSPTLSTSTFQQVQRLYQSPVPFNRQQINMGTDDIYINQNIQTQPYASQQIPDMADYQDKCGKSQNPYDYHQFQSRSPDMFIDQSKNPNPFQNLQRDDHQSIYNENTNSSLFSIQQMERRLLNQFINQEIQGANTLNFANSDSQEIGPLVINSAENCPNMEVPLSPDVSRIPLYAYKNNMTDN</sequence>
<feature type="compositionally biased region" description="Polar residues" evidence="6">
    <location>
        <begin position="1"/>
        <end position="16"/>
    </location>
</feature>
<dbReference type="PANTHER" id="PTHR11361:SF21">
    <property type="entry name" value="MUTS PROTEIN HOMOLOG 4"/>
    <property type="match status" value="1"/>
</dbReference>
<dbReference type="InterPro" id="IPR036187">
    <property type="entry name" value="DNA_mismatch_repair_MutS_sf"/>
</dbReference>
<evidence type="ECO:0000256" key="5">
    <source>
        <dbReference type="ARBA" id="ARBA00023254"/>
    </source>
</evidence>
<dbReference type="EMBL" id="GEDC01024656">
    <property type="protein sequence ID" value="JAS12642.1"/>
    <property type="molecule type" value="Transcribed_RNA"/>
</dbReference>
<dbReference type="GO" id="GO:0007131">
    <property type="term" value="P:reciprocal meiotic recombination"/>
    <property type="evidence" value="ECO:0007669"/>
    <property type="project" value="TreeGrafter"/>
</dbReference>
<feature type="compositionally biased region" description="Low complexity" evidence="6">
    <location>
        <begin position="1073"/>
        <end position="1086"/>
    </location>
</feature>
<dbReference type="Gene3D" id="1.10.1420.10">
    <property type="match status" value="2"/>
</dbReference>
<dbReference type="SMART" id="SM00534">
    <property type="entry name" value="MUTSac"/>
    <property type="match status" value="1"/>
</dbReference>
<dbReference type="PROSITE" id="PS00486">
    <property type="entry name" value="DNA_MISMATCH_REPAIR_2"/>
    <property type="match status" value="1"/>
</dbReference>
<dbReference type="GO" id="GO:0005524">
    <property type="term" value="F:ATP binding"/>
    <property type="evidence" value="ECO:0007669"/>
    <property type="project" value="UniProtKB-KW"/>
</dbReference>
<dbReference type="InterPro" id="IPR007696">
    <property type="entry name" value="DNA_mismatch_repair_MutS_core"/>
</dbReference>
<dbReference type="Pfam" id="PF05190">
    <property type="entry name" value="MutS_IV"/>
    <property type="match status" value="1"/>
</dbReference>
<dbReference type="InterPro" id="IPR027417">
    <property type="entry name" value="P-loop_NTPase"/>
</dbReference>
<dbReference type="InterPro" id="IPR000432">
    <property type="entry name" value="DNA_mismatch_repair_MutS_C"/>
</dbReference>
<dbReference type="InterPro" id="IPR007861">
    <property type="entry name" value="DNA_mismatch_repair_MutS_clamp"/>
</dbReference>
<dbReference type="InterPro" id="IPR007860">
    <property type="entry name" value="DNA_mmatch_repair_MutS_con_dom"/>
</dbReference>
<dbReference type="Pfam" id="PF05192">
    <property type="entry name" value="MutS_III"/>
    <property type="match status" value="1"/>
</dbReference>
<dbReference type="Pfam" id="PF00488">
    <property type="entry name" value="MutS_V"/>
    <property type="match status" value="1"/>
</dbReference>
<dbReference type="SUPFAM" id="SSF52540">
    <property type="entry name" value="P-loop containing nucleoside triphosphate hydrolases"/>
    <property type="match status" value="1"/>
</dbReference>
<dbReference type="PANTHER" id="PTHR11361">
    <property type="entry name" value="DNA MISMATCH REPAIR PROTEIN MUTS FAMILY MEMBER"/>
    <property type="match status" value="1"/>
</dbReference>
<feature type="compositionally biased region" description="Polar residues" evidence="6">
    <location>
        <begin position="1126"/>
        <end position="1142"/>
    </location>
</feature>
<evidence type="ECO:0000256" key="3">
    <source>
        <dbReference type="ARBA" id="ARBA00022840"/>
    </source>
</evidence>
<dbReference type="SMART" id="SM00533">
    <property type="entry name" value="MUTSd"/>
    <property type="match status" value="1"/>
</dbReference>
<dbReference type="GO" id="GO:0006298">
    <property type="term" value="P:mismatch repair"/>
    <property type="evidence" value="ECO:0007669"/>
    <property type="project" value="InterPro"/>
</dbReference>
<feature type="compositionally biased region" description="Polar residues" evidence="6">
    <location>
        <begin position="1046"/>
        <end position="1058"/>
    </location>
</feature>
<feature type="region of interest" description="Disordered" evidence="6">
    <location>
        <begin position="1046"/>
        <end position="1096"/>
    </location>
</feature>
<feature type="compositionally biased region" description="Basic and acidic residues" evidence="6">
    <location>
        <begin position="1059"/>
        <end position="1070"/>
    </location>
</feature>
<dbReference type="InterPro" id="IPR036678">
    <property type="entry name" value="MutS_con_dom_sf"/>
</dbReference>
<keyword evidence="2" id="KW-0547">Nucleotide-binding</keyword>
<dbReference type="SUPFAM" id="SSF48334">
    <property type="entry name" value="DNA repair protein MutS, domain III"/>
    <property type="match status" value="1"/>
</dbReference>
<dbReference type="Pfam" id="PF05188">
    <property type="entry name" value="MutS_II"/>
    <property type="match status" value="1"/>
</dbReference>
<feature type="compositionally biased region" description="Low complexity" evidence="6">
    <location>
        <begin position="163"/>
        <end position="175"/>
    </location>
</feature>
<dbReference type="InterPro" id="IPR045076">
    <property type="entry name" value="MutS"/>
</dbReference>
<keyword evidence="3" id="KW-0067">ATP-binding</keyword>
<accession>A0A1B6CGY8</accession>
<evidence type="ECO:0000259" key="7">
    <source>
        <dbReference type="PROSITE" id="PS00486"/>
    </source>
</evidence>
<evidence type="ECO:0000256" key="1">
    <source>
        <dbReference type="ARBA" id="ARBA00006271"/>
    </source>
</evidence>
<dbReference type="GO" id="GO:0005634">
    <property type="term" value="C:nucleus"/>
    <property type="evidence" value="ECO:0007669"/>
    <property type="project" value="TreeGrafter"/>
</dbReference>
<protein>
    <recommendedName>
        <fullName evidence="7">DNA mismatch repair proteins mutS family domain-containing protein</fullName>
    </recommendedName>
</protein>
<dbReference type="Gene3D" id="3.40.50.300">
    <property type="entry name" value="P-loop containing nucleotide triphosphate hydrolases"/>
    <property type="match status" value="1"/>
</dbReference>
<keyword evidence="4" id="KW-0238">DNA-binding</keyword>
<comment type="similarity">
    <text evidence="1">Belongs to the DNA mismatch repair MutS family.</text>
</comment>
<feature type="region of interest" description="Disordered" evidence="6">
    <location>
        <begin position="1126"/>
        <end position="1154"/>
    </location>
</feature>
<dbReference type="GO" id="GO:0140664">
    <property type="term" value="F:ATP-dependent DNA damage sensor activity"/>
    <property type="evidence" value="ECO:0007669"/>
    <property type="project" value="InterPro"/>
</dbReference>
<proteinExistence type="inferred from homology"/>
<evidence type="ECO:0000256" key="2">
    <source>
        <dbReference type="ARBA" id="ARBA00022741"/>
    </source>
</evidence>
<evidence type="ECO:0000256" key="4">
    <source>
        <dbReference type="ARBA" id="ARBA00023125"/>
    </source>
</evidence>
<reference evidence="8" key="1">
    <citation type="submission" date="2015-12" db="EMBL/GenBank/DDBJ databases">
        <title>De novo transcriptome assembly of four potential Pierce s Disease insect vectors from Arizona vineyards.</title>
        <authorList>
            <person name="Tassone E.E."/>
        </authorList>
    </citation>
    <scope>NUCLEOTIDE SEQUENCE</scope>
</reference>
<feature type="region of interest" description="Disordered" evidence="6">
    <location>
        <begin position="1"/>
        <end position="21"/>
    </location>
</feature>
<dbReference type="Gene3D" id="3.30.420.110">
    <property type="entry name" value="MutS, connector domain"/>
    <property type="match status" value="1"/>
</dbReference>
<dbReference type="FunFam" id="3.30.420.110:FF:000003">
    <property type="entry name" value="mutS protein homolog 4"/>
    <property type="match status" value="1"/>
</dbReference>
<evidence type="ECO:0000256" key="6">
    <source>
        <dbReference type="SAM" id="MobiDB-lite"/>
    </source>
</evidence>
<dbReference type="FunFam" id="3.40.50.300:FF:000870">
    <property type="entry name" value="MutS protein homolog 4"/>
    <property type="match status" value="1"/>
</dbReference>
<feature type="region of interest" description="Disordered" evidence="6">
    <location>
        <begin position="145"/>
        <end position="176"/>
    </location>
</feature>
<dbReference type="GO" id="GO:0030983">
    <property type="term" value="F:mismatched DNA binding"/>
    <property type="evidence" value="ECO:0007669"/>
    <property type="project" value="InterPro"/>
</dbReference>